<dbReference type="Pfam" id="PF18942">
    <property type="entry name" value="DUF5689"/>
    <property type="match status" value="1"/>
</dbReference>
<name>A0A086BN01_9FLAO</name>
<feature type="domain" description="DUF5689" evidence="1">
    <location>
        <begin position="41"/>
        <end position="271"/>
    </location>
</feature>
<dbReference type="eggNOG" id="COG4085">
    <property type="taxonomic scope" value="Bacteria"/>
</dbReference>
<gene>
    <name evidence="2" type="ORF">IQ37_00605</name>
</gene>
<evidence type="ECO:0000313" key="3">
    <source>
        <dbReference type="Proteomes" id="UP000028709"/>
    </source>
</evidence>
<keyword evidence="3" id="KW-1185">Reference proteome</keyword>
<dbReference type="Proteomes" id="UP000028709">
    <property type="component" value="Unassembled WGS sequence"/>
</dbReference>
<dbReference type="EMBL" id="JPRJ01000001">
    <property type="protein sequence ID" value="KFF30315.1"/>
    <property type="molecule type" value="Genomic_DNA"/>
</dbReference>
<evidence type="ECO:0000259" key="1">
    <source>
        <dbReference type="Pfam" id="PF18942"/>
    </source>
</evidence>
<proteinExistence type="predicted"/>
<evidence type="ECO:0000313" key="2">
    <source>
        <dbReference type="EMBL" id="KFF30315.1"/>
    </source>
</evidence>
<dbReference type="AlphaFoldDB" id="A0A086BN01"/>
<dbReference type="InterPro" id="IPR043744">
    <property type="entry name" value="DUF5689"/>
</dbReference>
<reference evidence="2 3" key="1">
    <citation type="submission" date="2014-07" db="EMBL/GenBank/DDBJ databases">
        <title>Genome of Chryseobacterium piperi CTM.</title>
        <authorList>
            <person name="Pipes S.E."/>
            <person name="Stropko S.J."/>
            <person name="Newman J.D."/>
        </authorList>
    </citation>
    <scope>NUCLEOTIDE SEQUENCE [LARGE SCALE GENOMIC DNA]</scope>
    <source>
        <strain evidence="2 3">CTM</strain>
    </source>
</reference>
<comment type="caution">
    <text evidence="2">The sequence shown here is derived from an EMBL/GenBank/DDBJ whole genome shotgun (WGS) entry which is preliminary data.</text>
</comment>
<dbReference type="eggNOG" id="COG3391">
    <property type="taxonomic scope" value="Bacteria"/>
</dbReference>
<dbReference type="NCBIfam" id="NF038128">
    <property type="entry name" value="choice_anch_J"/>
    <property type="match status" value="1"/>
</dbReference>
<dbReference type="Gene3D" id="2.60.120.200">
    <property type="match status" value="1"/>
</dbReference>
<sequence>MKKYFSLWIIAVFVVVVIASCVQKDDWETPPIQCTNKFPEATMTMADFKAQAPQSGYISIDTDQIFDGYVVSSDENGNFFKTISFQDKPENPTAGLQIEVDRSNNYTDFPVGAHIRINAKGLRLGVDRGVVKIGAVDKTFPIGRIPGVLLNRYLSGVCNGSGLDIVDIKPLELANFKLAQDTQYLNMLVKVPNVQFSVDELGKTYLNYVAGAGVDTSRSMVDASGNTSVLRNSAFSAFGSTLLPEGKGDLTFIVSRFNSSWQMLIRGLNDVKLGGKRFFFEGFDGGNLDNWFTVNVTGAQVWNIQQFGNPKPCVVMNGFAGGNNANEDWLISKPISLQGLSSATVSFDTDVRRDGNPLEVFVTENYTGDPATTVWMPLSAILDPDASAFNTWTNSGDINLDAYVNKNISIAFKYTSTTSAAATWQIDNIRVLGN</sequence>
<dbReference type="STRING" id="558152.IQ37_00605"/>
<dbReference type="PROSITE" id="PS51257">
    <property type="entry name" value="PROKAR_LIPOPROTEIN"/>
    <property type="match status" value="1"/>
</dbReference>
<organism evidence="2 3">
    <name type="scientific">Chryseobacterium piperi</name>
    <dbReference type="NCBI Taxonomy" id="558152"/>
    <lineage>
        <taxon>Bacteria</taxon>
        <taxon>Pseudomonadati</taxon>
        <taxon>Bacteroidota</taxon>
        <taxon>Flavobacteriia</taxon>
        <taxon>Flavobacteriales</taxon>
        <taxon>Weeksellaceae</taxon>
        <taxon>Chryseobacterium group</taxon>
        <taxon>Chryseobacterium</taxon>
    </lineage>
</organism>
<protein>
    <recommendedName>
        <fullName evidence="1">DUF5689 domain-containing protein</fullName>
    </recommendedName>
</protein>
<accession>A0A086BN01</accession>